<evidence type="ECO:0000256" key="2">
    <source>
        <dbReference type="SAM" id="Phobius"/>
    </source>
</evidence>
<protein>
    <submittedName>
        <fullName evidence="3">Glycoside hydrolase family 76 protein</fullName>
    </submittedName>
</protein>
<feature type="region of interest" description="Disordered" evidence="1">
    <location>
        <begin position="107"/>
        <end position="137"/>
    </location>
</feature>
<evidence type="ECO:0000313" key="3">
    <source>
        <dbReference type="EMBL" id="KAF7332920.1"/>
    </source>
</evidence>
<name>A0A8H7CD82_9AGAR</name>
<dbReference type="Proteomes" id="UP000620124">
    <property type="component" value="Unassembled WGS sequence"/>
</dbReference>
<feature type="region of interest" description="Disordered" evidence="1">
    <location>
        <begin position="188"/>
        <end position="226"/>
    </location>
</feature>
<dbReference type="GO" id="GO:0016787">
    <property type="term" value="F:hydrolase activity"/>
    <property type="evidence" value="ECO:0007669"/>
    <property type="project" value="UniProtKB-KW"/>
</dbReference>
<dbReference type="OrthoDB" id="3068171at2759"/>
<dbReference type="AlphaFoldDB" id="A0A8H7CD82"/>
<organism evidence="3 4">
    <name type="scientific">Mycena venus</name>
    <dbReference type="NCBI Taxonomy" id="2733690"/>
    <lineage>
        <taxon>Eukaryota</taxon>
        <taxon>Fungi</taxon>
        <taxon>Dikarya</taxon>
        <taxon>Basidiomycota</taxon>
        <taxon>Agaricomycotina</taxon>
        <taxon>Agaricomycetes</taxon>
        <taxon>Agaricomycetidae</taxon>
        <taxon>Agaricales</taxon>
        <taxon>Marasmiineae</taxon>
        <taxon>Mycenaceae</taxon>
        <taxon>Mycena</taxon>
    </lineage>
</organism>
<comment type="caution">
    <text evidence="3">The sequence shown here is derived from an EMBL/GenBank/DDBJ whole genome shotgun (WGS) entry which is preliminary data.</text>
</comment>
<dbReference type="EMBL" id="JACAZI010000031">
    <property type="protein sequence ID" value="KAF7332920.1"/>
    <property type="molecule type" value="Genomic_DNA"/>
</dbReference>
<keyword evidence="3" id="KW-0378">Hydrolase</keyword>
<evidence type="ECO:0000313" key="4">
    <source>
        <dbReference type="Proteomes" id="UP000620124"/>
    </source>
</evidence>
<keyword evidence="2" id="KW-1133">Transmembrane helix</keyword>
<proteinExistence type="predicted"/>
<feature type="compositionally biased region" description="Polar residues" evidence="1">
    <location>
        <begin position="210"/>
        <end position="224"/>
    </location>
</feature>
<feature type="transmembrane region" description="Helical" evidence="2">
    <location>
        <begin position="139"/>
        <end position="160"/>
    </location>
</feature>
<evidence type="ECO:0000256" key="1">
    <source>
        <dbReference type="SAM" id="MobiDB-lite"/>
    </source>
</evidence>
<feature type="compositionally biased region" description="Low complexity" evidence="1">
    <location>
        <begin position="107"/>
        <end position="123"/>
    </location>
</feature>
<sequence>MVAAAIGYSGWQGSNGIIGNGPSKSGDIILPRALSTVISRNAATPALQSYIEAYLSVQFNAVLDLATTSGSNIYAGSWNGPPSSSFSPGNQTNAIQALISAINFPSETSSTVSPDPVPSGSTDQPPTPSPRKTSKVGPIVGGTVGGLFLLAGGVLGVILVRRRTRNRRHSVVSIFSTVEVTPAINPFSVQSINSPPPSLPRPEKGDSFGHKSTSPQESINNSDELVSMASKLPTDELVALLYQRMHNVESAGGEHPPDYYASEIGH</sequence>
<accession>A0A8H7CD82</accession>
<keyword evidence="4" id="KW-1185">Reference proteome</keyword>
<keyword evidence="2" id="KW-0812">Transmembrane</keyword>
<keyword evidence="2" id="KW-0472">Membrane</keyword>
<gene>
    <name evidence="3" type="ORF">MVEN_02397900</name>
</gene>
<reference evidence="3" key="1">
    <citation type="submission" date="2020-05" db="EMBL/GenBank/DDBJ databases">
        <title>Mycena genomes resolve the evolution of fungal bioluminescence.</title>
        <authorList>
            <person name="Tsai I.J."/>
        </authorList>
    </citation>
    <scope>NUCLEOTIDE SEQUENCE</scope>
    <source>
        <strain evidence="3">CCC161011</strain>
    </source>
</reference>